<feature type="coiled-coil region" evidence="1">
    <location>
        <begin position="4"/>
        <end position="49"/>
    </location>
</feature>
<evidence type="ECO:0000256" key="2">
    <source>
        <dbReference type="SAM" id="MobiDB-lite"/>
    </source>
</evidence>
<proteinExistence type="predicted"/>
<sequence length="258" mass="29645">MKIYTTLQKKVLNLEDELKRTKTAQQTKIDSFERRVKKLEKKQRSKTHKLKRLYKVGLTVKVISSSNDEALDKEDTSKQGRIDRIDANEDIALVSTHDDVSAQDNIIQDKGIEDVVSAVETIVTTAPTITAEYTKTNVEVTQAPKRKGVMIQEPEEITTTKTTSSQQPQVQDKDKGKEKLIGEPKMPKKRKHQIRADKELVEKLQVKMQAEIDEEDRLERERAQKEQEANDIMINTWDDIQAKIDANAQLAQRLHEEE</sequence>
<protein>
    <submittedName>
        <fullName evidence="3">Uncharacterized protein</fullName>
    </submittedName>
</protein>
<evidence type="ECO:0000313" key="3">
    <source>
        <dbReference type="EMBL" id="GEU64614.1"/>
    </source>
</evidence>
<comment type="caution">
    <text evidence="3">The sequence shown here is derived from an EMBL/GenBank/DDBJ whole genome shotgun (WGS) entry which is preliminary data.</text>
</comment>
<keyword evidence="1" id="KW-0175">Coiled coil</keyword>
<feature type="compositionally biased region" description="Low complexity" evidence="2">
    <location>
        <begin position="157"/>
        <end position="170"/>
    </location>
</feature>
<organism evidence="3">
    <name type="scientific">Tanacetum cinerariifolium</name>
    <name type="common">Dalmatian daisy</name>
    <name type="synonym">Chrysanthemum cinerariifolium</name>
    <dbReference type="NCBI Taxonomy" id="118510"/>
    <lineage>
        <taxon>Eukaryota</taxon>
        <taxon>Viridiplantae</taxon>
        <taxon>Streptophyta</taxon>
        <taxon>Embryophyta</taxon>
        <taxon>Tracheophyta</taxon>
        <taxon>Spermatophyta</taxon>
        <taxon>Magnoliopsida</taxon>
        <taxon>eudicotyledons</taxon>
        <taxon>Gunneridae</taxon>
        <taxon>Pentapetalae</taxon>
        <taxon>asterids</taxon>
        <taxon>campanulids</taxon>
        <taxon>Asterales</taxon>
        <taxon>Asteraceae</taxon>
        <taxon>Asteroideae</taxon>
        <taxon>Anthemideae</taxon>
        <taxon>Anthemidinae</taxon>
        <taxon>Tanacetum</taxon>
    </lineage>
</organism>
<dbReference type="EMBL" id="BKCJ010005052">
    <property type="protein sequence ID" value="GEU64614.1"/>
    <property type="molecule type" value="Genomic_DNA"/>
</dbReference>
<feature type="coiled-coil region" evidence="1">
    <location>
        <begin position="201"/>
        <end position="235"/>
    </location>
</feature>
<gene>
    <name evidence="3" type="ORF">Tci_036592</name>
</gene>
<feature type="region of interest" description="Disordered" evidence="2">
    <location>
        <begin position="156"/>
        <end position="196"/>
    </location>
</feature>
<name>A0A6L2LWE8_TANCI</name>
<feature type="compositionally biased region" description="Basic and acidic residues" evidence="2">
    <location>
        <begin position="171"/>
        <end position="186"/>
    </location>
</feature>
<dbReference type="AlphaFoldDB" id="A0A6L2LWE8"/>
<evidence type="ECO:0000256" key="1">
    <source>
        <dbReference type="SAM" id="Coils"/>
    </source>
</evidence>
<accession>A0A6L2LWE8</accession>
<reference evidence="3" key="1">
    <citation type="journal article" date="2019" name="Sci. Rep.">
        <title>Draft genome of Tanacetum cinerariifolium, the natural source of mosquito coil.</title>
        <authorList>
            <person name="Yamashiro T."/>
            <person name="Shiraishi A."/>
            <person name="Satake H."/>
            <person name="Nakayama K."/>
        </authorList>
    </citation>
    <scope>NUCLEOTIDE SEQUENCE</scope>
</reference>